<dbReference type="Gene3D" id="3.40.50.1010">
    <property type="entry name" value="5'-nuclease"/>
    <property type="match status" value="1"/>
</dbReference>
<feature type="binding site" evidence="8">
    <location>
        <position position="5"/>
    </location>
    <ligand>
        <name>Mg(2+)</name>
        <dbReference type="ChEBI" id="CHEBI:18420"/>
    </ligand>
</feature>
<evidence type="ECO:0000259" key="9">
    <source>
        <dbReference type="Pfam" id="PF01850"/>
    </source>
</evidence>
<evidence type="ECO:0000313" key="10">
    <source>
        <dbReference type="EMBL" id="RFA09011.1"/>
    </source>
</evidence>
<comment type="function">
    <text evidence="8">Toxic component of a toxin-antitoxin (TA) system. An RNase.</text>
</comment>
<evidence type="ECO:0000256" key="7">
    <source>
        <dbReference type="ARBA" id="ARBA00038093"/>
    </source>
</evidence>
<dbReference type="PANTHER" id="PTHR33653">
    <property type="entry name" value="RIBONUCLEASE VAPC2"/>
    <property type="match status" value="1"/>
</dbReference>
<feature type="domain" description="PIN" evidence="9">
    <location>
        <begin position="2"/>
        <end position="124"/>
    </location>
</feature>
<keyword evidence="6 8" id="KW-0460">Magnesium</keyword>
<comment type="similarity">
    <text evidence="7 8">Belongs to the PINc/VapC protein family.</text>
</comment>
<dbReference type="InterPro" id="IPR050556">
    <property type="entry name" value="Type_II_TA_system_RNase"/>
</dbReference>
<accession>A0A3E0VH11</accession>
<dbReference type="HAMAP" id="MF_00265">
    <property type="entry name" value="VapC_Nob1"/>
    <property type="match status" value="1"/>
</dbReference>
<dbReference type="EC" id="3.1.-.-" evidence="8"/>
<dbReference type="Proteomes" id="UP000256486">
    <property type="component" value="Unassembled WGS sequence"/>
</dbReference>
<keyword evidence="4 8" id="KW-0479">Metal-binding</keyword>
<dbReference type="EMBL" id="NBWZ01000001">
    <property type="protein sequence ID" value="RFA09011.1"/>
    <property type="molecule type" value="Genomic_DNA"/>
</dbReference>
<reference evidence="10 11" key="1">
    <citation type="submission" date="2017-04" db="EMBL/GenBank/DDBJ databases">
        <title>Comparative genome analysis of Subtercola boreus.</title>
        <authorList>
            <person name="Cho Y.-J."/>
            <person name="Cho A."/>
            <person name="Kim O.-S."/>
            <person name="Lee J.-I."/>
        </authorList>
    </citation>
    <scope>NUCLEOTIDE SEQUENCE [LARGE SCALE GENOMIC DNA]</scope>
    <source>
        <strain evidence="10 11">K300</strain>
    </source>
</reference>
<sequence length="138" mass="14897">MIILDTNVLSEPLRRSPDAAVIDWLERAAGEAAITSISVGEMLVGARQLPQGRRREALLAAIENIIVTFAHEILHYDTEAARIFAVLHERRATIGRPLSVEDGMIAAICVGAGAELATRNTKDFEGLGIALINPWGKS</sequence>
<keyword evidence="3 8" id="KW-0540">Nuclease</keyword>
<dbReference type="Pfam" id="PF01850">
    <property type="entry name" value="PIN"/>
    <property type="match status" value="1"/>
</dbReference>
<gene>
    <name evidence="8" type="primary">vapC</name>
    <name evidence="10" type="ORF">B7R54_07080</name>
</gene>
<dbReference type="AlphaFoldDB" id="A0A3E0VH11"/>
<evidence type="ECO:0000256" key="2">
    <source>
        <dbReference type="ARBA" id="ARBA00022649"/>
    </source>
</evidence>
<evidence type="ECO:0000256" key="8">
    <source>
        <dbReference type="HAMAP-Rule" id="MF_00265"/>
    </source>
</evidence>
<dbReference type="GO" id="GO:0016787">
    <property type="term" value="F:hydrolase activity"/>
    <property type="evidence" value="ECO:0007669"/>
    <property type="project" value="UniProtKB-KW"/>
</dbReference>
<evidence type="ECO:0000256" key="6">
    <source>
        <dbReference type="ARBA" id="ARBA00022842"/>
    </source>
</evidence>
<keyword evidence="11" id="KW-1185">Reference proteome</keyword>
<keyword evidence="2 8" id="KW-1277">Toxin-antitoxin system</keyword>
<dbReference type="InterPro" id="IPR022907">
    <property type="entry name" value="VapC_family"/>
</dbReference>
<organism evidence="10 11">
    <name type="scientific">Subtercola boreus</name>
    <dbReference type="NCBI Taxonomy" id="120213"/>
    <lineage>
        <taxon>Bacteria</taxon>
        <taxon>Bacillati</taxon>
        <taxon>Actinomycetota</taxon>
        <taxon>Actinomycetes</taxon>
        <taxon>Micrococcales</taxon>
        <taxon>Microbacteriaceae</taxon>
        <taxon>Subtercola</taxon>
    </lineage>
</organism>
<evidence type="ECO:0000256" key="1">
    <source>
        <dbReference type="ARBA" id="ARBA00001946"/>
    </source>
</evidence>
<dbReference type="CDD" id="cd18731">
    <property type="entry name" value="PIN_NgFitB-like"/>
    <property type="match status" value="1"/>
</dbReference>
<dbReference type="InterPro" id="IPR002716">
    <property type="entry name" value="PIN_dom"/>
</dbReference>
<keyword evidence="8" id="KW-0800">Toxin</keyword>
<keyword evidence="5 8" id="KW-0378">Hydrolase</keyword>
<dbReference type="InterPro" id="IPR029060">
    <property type="entry name" value="PIN-like_dom_sf"/>
</dbReference>
<dbReference type="RefSeq" id="WP_116414405.1">
    <property type="nucleotide sequence ID" value="NZ_NBWZ01000001.1"/>
</dbReference>
<dbReference type="PANTHER" id="PTHR33653:SF1">
    <property type="entry name" value="RIBONUCLEASE VAPC2"/>
    <property type="match status" value="1"/>
</dbReference>
<evidence type="ECO:0000256" key="5">
    <source>
        <dbReference type="ARBA" id="ARBA00022801"/>
    </source>
</evidence>
<evidence type="ECO:0000313" key="11">
    <source>
        <dbReference type="Proteomes" id="UP000256486"/>
    </source>
</evidence>
<name>A0A3E0VH11_9MICO</name>
<proteinExistence type="inferred from homology"/>
<evidence type="ECO:0000256" key="4">
    <source>
        <dbReference type="ARBA" id="ARBA00022723"/>
    </source>
</evidence>
<dbReference type="OrthoDB" id="9804823at2"/>
<dbReference type="GO" id="GO:0004540">
    <property type="term" value="F:RNA nuclease activity"/>
    <property type="evidence" value="ECO:0007669"/>
    <property type="project" value="InterPro"/>
</dbReference>
<dbReference type="SUPFAM" id="SSF88723">
    <property type="entry name" value="PIN domain-like"/>
    <property type="match status" value="1"/>
</dbReference>
<comment type="caution">
    <text evidence="10">The sequence shown here is derived from an EMBL/GenBank/DDBJ whole genome shotgun (WGS) entry which is preliminary data.</text>
</comment>
<comment type="cofactor">
    <cofactor evidence="1 8">
        <name>Mg(2+)</name>
        <dbReference type="ChEBI" id="CHEBI:18420"/>
    </cofactor>
</comment>
<dbReference type="GO" id="GO:0000287">
    <property type="term" value="F:magnesium ion binding"/>
    <property type="evidence" value="ECO:0007669"/>
    <property type="project" value="UniProtKB-UniRule"/>
</dbReference>
<feature type="binding site" evidence="8">
    <location>
        <position position="102"/>
    </location>
    <ligand>
        <name>Mg(2+)</name>
        <dbReference type="ChEBI" id="CHEBI:18420"/>
    </ligand>
</feature>
<protein>
    <recommendedName>
        <fullName evidence="8">Ribonuclease VapC</fullName>
        <shortName evidence="8">RNase VapC</shortName>
        <ecNumber evidence="8">3.1.-.-</ecNumber>
    </recommendedName>
    <alternativeName>
        <fullName evidence="8">Toxin VapC</fullName>
    </alternativeName>
</protein>
<dbReference type="GO" id="GO:0090729">
    <property type="term" value="F:toxin activity"/>
    <property type="evidence" value="ECO:0007669"/>
    <property type="project" value="UniProtKB-KW"/>
</dbReference>
<evidence type="ECO:0000256" key="3">
    <source>
        <dbReference type="ARBA" id="ARBA00022722"/>
    </source>
</evidence>